<feature type="modified residue" description="Phosphohistidine" evidence="16">
    <location>
        <position position="1233"/>
    </location>
</feature>
<dbReference type="SUPFAM" id="SSF47226">
    <property type="entry name" value="Histidine-containing phosphotransfer domain, HPT domain"/>
    <property type="match status" value="1"/>
</dbReference>
<dbReference type="NCBIfam" id="TIGR00229">
    <property type="entry name" value="sensory_box"/>
    <property type="match status" value="2"/>
</dbReference>
<keyword evidence="9 25" id="KW-0418">Kinase</keyword>
<keyword evidence="7 18" id="KW-0812">Transmembrane</keyword>
<comment type="subunit">
    <text evidence="14">At low DSF concentrations, interacts with RpfF.</text>
</comment>
<evidence type="ECO:0000259" key="19">
    <source>
        <dbReference type="PROSITE" id="PS50109"/>
    </source>
</evidence>
<dbReference type="PANTHER" id="PTHR45339">
    <property type="entry name" value="HYBRID SIGNAL TRANSDUCTION HISTIDINE KINASE J"/>
    <property type="match status" value="1"/>
</dbReference>
<feature type="domain" description="Histidine kinase" evidence="19">
    <location>
        <begin position="646"/>
        <end position="867"/>
    </location>
</feature>
<evidence type="ECO:0000256" key="7">
    <source>
        <dbReference type="ARBA" id="ARBA00022692"/>
    </source>
</evidence>
<feature type="domain" description="PAS" evidence="21">
    <location>
        <begin position="342"/>
        <end position="413"/>
    </location>
</feature>
<feature type="domain" description="HPt" evidence="24">
    <location>
        <begin position="1194"/>
        <end position="1296"/>
    </location>
</feature>
<feature type="domain" description="PAC" evidence="22">
    <location>
        <begin position="576"/>
        <end position="628"/>
    </location>
</feature>
<dbReference type="Gene3D" id="1.10.287.130">
    <property type="match status" value="1"/>
</dbReference>
<evidence type="ECO:0000256" key="4">
    <source>
        <dbReference type="ARBA" id="ARBA00022475"/>
    </source>
</evidence>
<evidence type="ECO:0000256" key="3">
    <source>
        <dbReference type="ARBA" id="ARBA00012438"/>
    </source>
</evidence>
<dbReference type="SUPFAM" id="SSF55785">
    <property type="entry name" value="PYP-like sensor domain (PAS domain)"/>
    <property type="match status" value="2"/>
</dbReference>
<dbReference type="FunFam" id="3.30.565.10:FF:000010">
    <property type="entry name" value="Sensor histidine kinase RcsC"/>
    <property type="match status" value="1"/>
</dbReference>
<dbReference type="PROSITE" id="PS50894">
    <property type="entry name" value="HPT"/>
    <property type="match status" value="1"/>
</dbReference>
<dbReference type="InterPro" id="IPR001789">
    <property type="entry name" value="Sig_transdc_resp-reg_receiver"/>
</dbReference>
<dbReference type="GO" id="GO:0005886">
    <property type="term" value="C:plasma membrane"/>
    <property type="evidence" value="ECO:0007669"/>
    <property type="project" value="UniProtKB-SubCell"/>
</dbReference>
<dbReference type="GO" id="GO:0006355">
    <property type="term" value="P:regulation of DNA-templated transcription"/>
    <property type="evidence" value="ECO:0007669"/>
    <property type="project" value="InterPro"/>
</dbReference>
<dbReference type="PRINTS" id="PR00344">
    <property type="entry name" value="BCTRLSENSOR"/>
</dbReference>
<dbReference type="InterPro" id="IPR005467">
    <property type="entry name" value="His_kinase_dom"/>
</dbReference>
<evidence type="ECO:0000259" key="24">
    <source>
        <dbReference type="PROSITE" id="PS50894"/>
    </source>
</evidence>
<dbReference type="Gene3D" id="3.40.50.2300">
    <property type="match status" value="2"/>
</dbReference>
<keyword evidence="13 18" id="KW-0472">Membrane</keyword>
<dbReference type="SMART" id="SM01079">
    <property type="entry name" value="CHASE"/>
    <property type="match status" value="1"/>
</dbReference>
<proteinExistence type="predicted"/>
<evidence type="ECO:0000256" key="14">
    <source>
        <dbReference type="ARBA" id="ARBA00064003"/>
    </source>
</evidence>
<name>A0A6S5RN31_9GAMM</name>
<dbReference type="CDD" id="cd16922">
    <property type="entry name" value="HATPase_EvgS-ArcB-TorS-like"/>
    <property type="match status" value="1"/>
</dbReference>
<dbReference type="CDD" id="cd00130">
    <property type="entry name" value="PAS"/>
    <property type="match status" value="2"/>
</dbReference>
<dbReference type="SMART" id="SM00448">
    <property type="entry name" value="REC"/>
    <property type="match status" value="2"/>
</dbReference>
<dbReference type="InterPro" id="IPR036641">
    <property type="entry name" value="HPT_dom_sf"/>
</dbReference>
<dbReference type="InterPro" id="IPR042240">
    <property type="entry name" value="CHASE_sf"/>
</dbReference>
<dbReference type="Pfam" id="PF02518">
    <property type="entry name" value="HATPase_c"/>
    <property type="match status" value="1"/>
</dbReference>
<dbReference type="InterPro" id="IPR011006">
    <property type="entry name" value="CheY-like_superfamily"/>
</dbReference>
<keyword evidence="8" id="KW-0547">Nucleotide-binding</keyword>
<feature type="domain" description="PAC" evidence="22">
    <location>
        <begin position="416"/>
        <end position="468"/>
    </location>
</feature>
<dbReference type="Pfam" id="PF13426">
    <property type="entry name" value="PAS_9"/>
    <property type="match status" value="1"/>
</dbReference>
<dbReference type="InterPro" id="IPR036890">
    <property type="entry name" value="HATPase_C_sf"/>
</dbReference>
<feature type="domain" description="Response regulatory" evidence="20">
    <location>
        <begin position="1032"/>
        <end position="1150"/>
    </location>
</feature>
<dbReference type="InterPro" id="IPR035965">
    <property type="entry name" value="PAS-like_dom_sf"/>
</dbReference>
<evidence type="ECO:0000256" key="2">
    <source>
        <dbReference type="ARBA" id="ARBA00004651"/>
    </source>
</evidence>
<evidence type="ECO:0000256" key="15">
    <source>
        <dbReference type="ARBA" id="ARBA00068150"/>
    </source>
</evidence>
<evidence type="ECO:0000256" key="5">
    <source>
        <dbReference type="ARBA" id="ARBA00022553"/>
    </source>
</evidence>
<dbReference type="RefSeq" id="WP_232104291.1">
    <property type="nucleotide sequence ID" value="NZ_AP022213.1"/>
</dbReference>
<dbReference type="SMART" id="SM00388">
    <property type="entry name" value="HisKA"/>
    <property type="match status" value="1"/>
</dbReference>
<evidence type="ECO:0000256" key="1">
    <source>
        <dbReference type="ARBA" id="ARBA00000085"/>
    </source>
</evidence>
<evidence type="ECO:0000256" key="9">
    <source>
        <dbReference type="ARBA" id="ARBA00022777"/>
    </source>
</evidence>
<dbReference type="EC" id="2.7.13.3" evidence="3"/>
<dbReference type="PROSITE" id="PS50110">
    <property type="entry name" value="RESPONSE_REGULATORY"/>
    <property type="match status" value="2"/>
</dbReference>
<keyword evidence="5 17" id="KW-0597">Phosphoprotein</keyword>
<dbReference type="Pfam" id="PF00989">
    <property type="entry name" value="PAS"/>
    <property type="match status" value="1"/>
</dbReference>
<evidence type="ECO:0000313" key="26">
    <source>
        <dbReference type="Proteomes" id="UP000515591"/>
    </source>
</evidence>
<dbReference type="Gene3D" id="1.20.120.160">
    <property type="entry name" value="HPT domain"/>
    <property type="match status" value="1"/>
</dbReference>
<evidence type="ECO:0000256" key="13">
    <source>
        <dbReference type="ARBA" id="ARBA00023136"/>
    </source>
</evidence>
<organism evidence="25 26">
    <name type="scientific">Metapseudomonas otitidis</name>
    <dbReference type="NCBI Taxonomy" id="319939"/>
    <lineage>
        <taxon>Bacteria</taxon>
        <taxon>Pseudomonadati</taxon>
        <taxon>Pseudomonadota</taxon>
        <taxon>Gammaproteobacteria</taxon>
        <taxon>Pseudomonadales</taxon>
        <taxon>Pseudomonadaceae</taxon>
        <taxon>Metapseudomonas</taxon>
    </lineage>
</organism>
<evidence type="ECO:0000259" key="21">
    <source>
        <dbReference type="PROSITE" id="PS50112"/>
    </source>
</evidence>
<evidence type="ECO:0000259" key="23">
    <source>
        <dbReference type="PROSITE" id="PS50839"/>
    </source>
</evidence>
<dbReference type="Gene3D" id="3.30.565.10">
    <property type="entry name" value="Histidine kinase-like ATPase, C-terminal domain"/>
    <property type="match status" value="1"/>
</dbReference>
<dbReference type="InterPro" id="IPR006189">
    <property type="entry name" value="CHASE_dom"/>
</dbReference>
<comment type="subcellular location">
    <subcellularLocation>
        <location evidence="2">Cell membrane</location>
        <topology evidence="2">Multi-pass membrane protein</topology>
    </subcellularLocation>
</comment>
<evidence type="ECO:0000259" key="22">
    <source>
        <dbReference type="PROSITE" id="PS50113"/>
    </source>
</evidence>
<evidence type="ECO:0000256" key="17">
    <source>
        <dbReference type="PROSITE-ProRule" id="PRU00169"/>
    </source>
</evidence>
<evidence type="ECO:0000256" key="6">
    <source>
        <dbReference type="ARBA" id="ARBA00022679"/>
    </source>
</evidence>
<evidence type="ECO:0000256" key="12">
    <source>
        <dbReference type="ARBA" id="ARBA00023012"/>
    </source>
</evidence>
<keyword evidence="10" id="KW-0067">ATP-binding</keyword>
<evidence type="ECO:0000313" key="25">
    <source>
        <dbReference type="EMBL" id="BBT16778.1"/>
    </source>
</evidence>
<dbReference type="SUPFAM" id="SSF47384">
    <property type="entry name" value="Homodimeric domain of signal transducing histidine kinase"/>
    <property type="match status" value="1"/>
</dbReference>
<reference evidence="25 26" key="1">
    <citation type="submission" date="2019-12" db="EMBL/GenBank/DDBJ databases">
        <title>complete genome sequences of Pseudomonas otitidis str. WP8-S17-CRE-03 isolated from wastewater treatment plant effluent.</title>
        <authorList>
            <person name="Sekizuka T."/>
            <person name="Itokawa K."/>
            <person name="Yatsu K."/>
            <person name="Inamine Y."/>
            <person name="Kuroda M."/>
        </authorList>
    </citation>
    <scope>NUCLEOTIDE SEQUENCE [LARGE SCALE GENOMIC DNA]</scope>
    <source>
        <strain evidence="25 26">WP8-S17-CRE-03</strain>
    </source>
</reference>
<dbReference type="InterPro" id="IPR004358">
    <property type="entry name" value="Sig_transdc_His_kin-like_C"/>
</dbReference>
<evidence type="ECO:0000256" key="18">
    <source>
        <dbReference type="SAM" id="Phobius"/>
    </source>
</evidence>
<evidence type="ECO:0000256" key="10">
    <source>
        <dbReference type="ARBA" id="ARBA00022840"/>
    </source>
</evidence>
<accession>A0A6S5RN31</accession>
<dbReference type="InterPro" id="IPR000014">
    <property type="entry name" value="PAS"/>
</dbReference>
<dbReference type="Pfam" id="PF00512">
    <property type="entry name" value="HisKA"/>
    <property type="match status" value="1"/>
</dbReference>
<feature type="domain" description="PAS" evidence="21">
    <location>
        <begin position="483"/>
        <end position="532"/>
    </location>
</feature>
<dbReference type="Proteomes" id="UP000515591">
    <property type="component" value="Chromosome"/>
</dbReference>
<dbReference type="GO" id="GO:0005524">
    <property type="term" value="F:ATP binding"/>
    <property type="evidence" value="ECO:0007669"/>
    <property type="project" value="UniProtKB-KW"/>
</dbReference>
<dbReference type="FunFam" id="1.10.287.130:FF:000002">
    <property type="entry name" value="Two-component osmosensing histidine kinase"/>
    <property type="match status" value="1"/>
</dbReference>
<keyword evidence="6" id="KW-0808">Transferase</keyword>
<keyword evidence="11 18" id="KW-1133">Transmembrane helix</keyword>
<keyword evidence="12" id="KW-0902">Two-component regulatory system</keyword>
<sequence length="1377" mass="150538">MIRRQAVIVVAWMLVVLGAGLLASLLVSQHQANRNQSFIHQMLLNDGKLIEHELIGRLDIYTYRLRSIRGAIYMLQLPNVTRDLLARFGRVRDIEKEFPGARGFGFIRRVAPEDEAAFLRRTRADGMPDFSIRQFAAHAGERYVIEFVDPAQRNQAAFGLDIASETRRRLAAVKAMNTGQPTLTAPITLVQESVEPSRAFLLLLPVYATPDTPPTVEERQRNTLGWAYAPLSMQEVMRSMTYPASDLHLTLYDVVDSNTSHLIYDSLPDHVDDGVASASFQREVYGRTWRFEISPHANYIQRLELPSPERVFGIGTLASLLLTGMTGALLVSRQRQRTISAQQARLATIIENSRDAIIGEALDGTIVTWNPAAEQMFGYRADEVIGRPLAPLLVPPERFSEDEDLLERVSRGELGSTLETQRRHKQGHLIDVAITCSLIREPDGTILAAAKLMHDISDRLRAENYLREFSAKLELEVSQRTAELSRLAGLLQGVLNASSEVSIIATDTHGRVAIFNRGAERLLGYRADDAVGLLSILSLHEQGEINRRGEELSAEAGRRVQGLEVLCLKADSQGAETREWTYIRQDGSAVPVSMVMTAIRTTGGEAIGYLSIAQDITERRRSSEELRAATVAAERANAAKSLFLANMSHEIRTPMNAVIGVAHLLQNTPLNEEQRNLLGKLEIAGRSLLGIINDILDIAKIEAGEMRLESRPFSLRQLLQELGELFSPQAEAKGLGFTLEGLDELPAQVLGDSLRINQILMNLVGNALKFTATGQITVRVACREVDAEQVRVTLTVVDTGCGIAADVVDQLFSPFTQADASTTRRFGGTGLGLSVVRGLAEQMGGSAGVRSVLGQGSEFWVEIPLEIAQTDLDATATARSLEVVVVDDSEADRQQLARHCRGLGWRVRMLDSGEALLDLLRERVQHGLQLPDVLLVDWQMPGLDGVAVLEESARILAPTRLPSSLLVSAHELDGYVRESGGLVDQALRKPVDSSSLFNAVNSAVVRHVGNTEKVMLGTDLDTRSTRWLEGTRLLLVDDSEINLEVASLLLGQQGAEVDTAMNGHEAVQRLEQAPDHYDAVLMDVQMPEMDGYEATRTLRGKLGLTRLPVIALTAGALAEERRQAAAAGMNEFLSKPLEPTSLIRTLRRLIEQFRLEPLPVRNLSARLEQKDEQAWPVIPGIDAREAANRLGNDIDLFLGSLNKLFNEFADLEDTQLAQQLLSRDAATLAGKLHKLRGSAGLLGAMALHRACGDGESSIRRPAGSAEQRLALQQVSEALVALRAAAAPYLETQLSTPASGPQDAGEAEQALERLITQLQGRDMAAIDTFPDAVAALLAKGGQALADAAWKAVDDLQFDQALDVLAAHGLIDDEGSEHA</sequence>
<dbReference type="InterPro" id="IPR008207">
    <property type="entry name" value="Sig_transdc_His_kin_Hpt_dom"/>
</dbReference>
<evidence type="ECO:0000256" key="16">
    <source>
        <dbReference type="PROSITE-ProRule" id="PRU00110"/>
    </source>
</evidence>
<dbReference type="InterPro" id="IPR000700">
    <property type="entry name" value="PAS-assoc_C"/>
</dbReference>
<dbReference type="SUPFAM" id="SSF55874">
    <property type="entry name" value="ATPase domain of HSP90 chaperone/DNA topoisomerase II/histidine kinase"/>
    <property type="match status" value="1"/>
</dbReference>
<dbReference type="CDD" id="cd17546">
    <property type="entry name" value="REC_hyHK_CKI1_RcsC-like"/>
    <property type="match status" value="1"/>
</dbReference>
<dbReference type="Gene3D" id="3.30.450.350">
    <property type="entry name" value="CHASE domain"/>
    <property type="match status" value="1"/>
</dbReference>
<dbReference type="InterPro" id="IPR036097">
    <property type="entry name" value="HisK_dim/P_sf"/>
</dbReference>
<dbReference type="PROSITE" id="PS50112">
    <property type="entry name" value="PAS"/>
    <property type="match status" value="2"/>
</dbReference>
<dbReference type="Gene3D" id="3.30.450.20">
    <property type="entry name" value="PAS domain"/>
    <property type="match status" value="2"/>
</dbReference>
<dbReference type="PROSITE" id="PS50109">
    <property type="entry name" value="HIS_KIN"/>
    <property type="match status" value="1"/>
</dbReference>
<feature type="domain" description="CHASE" evidence="23">
    <location>
        <begin position="76"/>
        <end position="292"/>
    </location>
</feature>
<feature type="transmembrane region" description="Helical" evidence="18">
    <location>
        <begin position="6"/>
        <end position="27"/>
    </location>
</feature>
<dbReference type="SMART" id="SM00091">
    <property type="entry name" value="PAS"/>
    <property type="match status" value="2"/>
</dbReference>
<dbReference type="SMART" id="SM00387">
    <property type="entry name" value="HATPase_c"/>
    <property type="match status" value="1"/>
</dbReference>
<evidence type="ECO:0000259" key="20">
    <source>
        <dbReference type="PROSITE" id="PS50110"/>
    </source>
</evidence>
<feature type="modified residue" description="4-aspartylphosphate" evidence="17">
    <location>
        <position position="937"/>
    </location>
</feature>
<dbReference type="Pfam" id="PF03924">
    <property type="entry name" value="CHASE"/>
    <property type="match status" value="1"/>
</dbReference>
<dbReference type="SUPFAM" id="SSF52172">
    <property type="entry name" value="CheY-like"/>
    <property type="match status" value="2"/>
</dbReference>
<dbReference type="SMART" id="SM00086">
    <property type="entry name" value="PAC"/>
    <property type="match status" value="2"/>
</dbReference>
<protein>
    <recommendedName>
        <fullName evidence="15">Sensory/regulatory protein RpfC</fullName>
        <ecNumber evidence="3">2.7.13.3</ecNumber>
    </recommendedName>
</protein>
<dbReference type="InterPro" id="IPR001610">
    <property type="entry name" value="PAC"/>
</dbReference>
<dbReference type="InterPro" id="IPR013767">
    <property type="entry name" value="PAS_fold"/>
</dbReference>
<comment type="catalytic activity">
    <reaction evidence="1">
        <text>ATP + protein L-histidine = ADP + protein N-phospho-L-histidine.</text>
        <dbReference type="EC" id="2.7.13.3"/>
    </reaction>
</comment>
<dbReference type="PROSITE" id="PS50839">
    <property type="entry name" value="CHASE"/>
    <property type="match status" value="1"/>
</dbReference>
<feature type="domain" description="Response regulatory" evidence="20">
    <location>
        <begin position="882"/>
        <end position="1004"/>
    </location>
</feature>
<dbReference type="PROSITE" id="PS50113">
    <property type="entry name" value="PAC"/>
    <property type="match status" value="2"/>
</dbReference>
<gene>
    <name evidence="25" type="ORF">WP8S17C03_28270</name>
</gene>
<dbReference type="InterPro" id="IPR003594">
    <property type="entry name" value="HATPase_dom"/>
</dbReference>
<feature type="modified residue" description="4-aspartylphosphate" evidence="17">
    <location>
        <position position="1083"/>
    </location>
</feature>
<dbReference type="GO" id="GO:0000155">
    <property type="term" value="F:phosphorelay sensor kinase activity"/>
    <property type="evidence" value="ECO:0007669"/>
    <property type="project" value="InterPro"/>
</dbReference>
<dbReference type="EMBL" id="AP022213">
    <property type="protein sequence ID" value="BBT16778.1"/>
    <property type="molecule type" value="Genomic_DNA"/>
</dbReference>
<dbReference type="Pfam" id="PF00072">
    <property type="entry name" value="Response_reg"/>
    <property type="match status" value="2"/>
</dbReference>
<evidence type="ECO:0000256" key="11">
    <source>
        <dbReference type="ARBA" id="ARBA00022989"/>
    </source>
</evidence>
<dbReference type="PANTHER" id="PTHR45339:SF1">
    <property type="entry name" value="HYBRID SIGNAL TRANSDUCTION HISTIDINE KINASE J"/>
    <property type="match status" value="1"/>
</dbReference>
<evidence type="ECO:0000256" key="8">
    <source>
        <dbReference type="ARBA" id="ARBA00022741"/>
    </source>
</evidence>
<dbReference type="CDD" id="cd00082">
    <property type="entry name" value="HisKA"/>
    <property type="match status" value="1"/>
</dbReference>
<dbReference type="InterPro" id="IPR003661">
    <property type="entry name" value="HisK_dim/P_dom"/>
</dbReference>
<keyword evidence="4" id="KW-1003">Cell membrane</keyword>